<dbReference type="AlphaFoldDB" id="A0A450WDD4"/>
<gene>
    <name evidence="1" type="ORF">BECKLPF1236A_GA0070988_1012014</name>
    <name evidence="2" type="ORF">BECKLPF1236C_GA0070990_1012514</name>
</gene>
<sequence length="142" mass="14985">MLPETVIHMRTMKASGNVKKDYAVGFDGAMISEYGAPVAGVAKSDAADGEYYDAAVAGEIRWKAYESIPVGKKVLSDQNGHAFIANPLSVIDSNYGDTGSNMLASGAYYTVGGSVPLEHSFGYVLASEINEEGHFVTVLARG</sequence>
<organism evidence="1">
    <name type="scientific">Candidatus Kentrum sp. LPFa</name>
    <dbReference type="NCBI Taxonomy" id="2126335"/>
    <lineage>
        <taxon>Bacteria</taxon>
        <taxon>Pseudomonadati</taxon>
        <taxon>Pseudomonadota</taxon>
        <taxon>Gammaproteobacteria</taxon>
        <taxon>Candidatus Kentrum</taxon>
    </lineage>
</organism>
<evidence type="ECO:0000313" key="2">
    <source>
        <dbReference type="EMBL" id="VFK30997.1"/>
    </source>
</evidence>
<evidence type="ECO:0000313" key="1">
    <source>
        <dbReference type="EMBL" id="VFK15096.1"/>
    </source>
</evidence>
<protein>
    <submittedName>
        <fullName evidence="1">Uncharacterized protein</fullName>
    </submittedName>
</protein>
<accession>A0A450WDD4</accession>
<dbReference type="Pfam" id="PF09956">
    <property type="entry name" value="Phage_cement_2"/>
    <property type="match status" value="1"/>
</dbReference>
<dbReference type="EMBL" id="CAADFP010000125">
    <property type="protein sequence ID" value="VFK30997.1"/>
    <property type="molecule type" value="Genomic_DNA"/>
</dbReference>
<proteinExistence type="predicted"/>
<reference evidence="1" key="1">
    <citation type="submission" date="2019-02" db="EMBL/GenBank/DDBJ databases">
        <authorList>
            <person name="Gruber-Vodicka R. H."/>
            <person name="Seah K. B. B."/>
        </authorList>
    </citation>
    <scope>NUCLEOTIDE SEQUENCE</scope>
    <source>
        <strain evidence="1">BECK_S312</strain>
        <strain evidence="2">BECK_S426</strain>
    </source>
</reference>
<name>A0A450WDD4_9GAMM</name>
<dbReference type="EMBL" id="CAADFM010000120">
    <property type="protein sequence ID" value="VFK15096.1"/>
    <property type="molecule type" value="Genomic_DNA"/>
</dbReference>
<dbReference type="InterPro" id="IPR011231">
    <property type="entry name" value="Phage_VT1-Sakai_H0018"/>
</dbReference>